<comment type="subcellular location">
    <subcellularLocation>
        <location evidence="1">Membrane</location>
        <topology evidence="1">Single-pass membrane protein</topology>
    </subcellularLocation>
</comment>
<keyword evidence="3 6" id="KW-1133">Transmembrane helix</keyword>
<dbReference type="InterPro" id="IPR045866">
    <property type="entry name" value="FAM210A/B-like"/>
</dbReference>
<evidence type="ECO:0000313" key="9">
    <source>
        <dbReference type="EMBL" id="JAG51737.1"/>
    </source>
</evidence>
<reference evidence="9" key="3">
    <citation type="submission" date="2014-09" db="EMBL/GenBank/DDBJ databases">
        <authorList>
            <person name="Magalhaes I.L.F."/>
            <person name="Oliveira U."/>
            <person name="Santos F.R."/>
            <person name="Vidigal T.H.D.A."/>
            <person name="Brescovit A.D."/>
            <person name="Santos A.J."/>
        </authorList>
    </citation>
    <scope>NUCLEOTIDE SEQUENCE</scope>
</reference>
<reference evidence="8" key="2">
    <citation type="submission" date="2014-07" db="EMBL/GenBank/DDBJ databases">
        <authorList>
            <person name="Hull J."/>
        </authorList>
    </citation>
    <scope>NUCLEOTIDE SEQUENCE</scope>
</reference>
<keyword evidence="4" id="KW-0175">Coiled coil</keyword>
<organism evidence="8">
    <name type="scientific">Lygus hesperus</name>
    <name type="common">Western plant bug</name>
    <dbReference type="NCBI Taxonomy" id="30085"/>
    <lineage>
        <taxon>Eukaryota</taxon>
        <taxon>Metazoa</taxon>
        <taxon>Ecdysozoa</taxon>
        <taxon>Arthropoda</taxon>
        <taxon>Hexapoda</taxon>
        <taxon>Insecta</taxon>
        <taxon>Pterygota</taxon>
        <taxon>Neoptera</taxon>
        <taxon>Paraneoptera</taxon>
        <taxon>Hemiptera</taxon>
        <taxon>Heteroptera</taxon>
        <taxon>Panheteroptera</taxon>
        <taxon>Cimicomorpha</taxon>
        <taxon>Miridae</taxon>
        <taxon>Mirini</taxon>
        <taxon>Lygus</taxon>
    </lineage>
</organism>
<feature type="domain" description="DUF1279" evidence="7">
    <location>
        <begin position="88"/>
        <end position="148"/>
    </location>
</feature>
<evidence type="ECO:0000256" key="6">
    <source>
        <dbReference type="SAM" id="Phobius"/>
    </source>
</evidence>
<evidence type="ECO:0000259" key="7">
    <source>
        <dbReference type="Pfam" id="PF06916"/>
    </source>
</evidence>
<protein>
    <recommendedName>
        <fullName evidence="7">DUF1279 domain-containing protein</fullName>
    </recommendedName>
</protein>
<feature type="transmembrane region" description="Helical" evidence="6">
    <location>
        <begin position="96"/>
        <end position="119"/>
    </location>
</feature>
<dbReference type="InterPro" id="IPR009688">
    <property type="entry name" value="FAM210A/B-like_dom"/>
</dbReference>
<dbReference type="GO" id="GO:0016020">
    <property type="term" value="C:membrane"/>
    <property type="evidence" value="ECO:0007669"/>
    <property type="project" value="UniProtKB-SubCell"/>
</dbReference>
<evidence type="ECO:0000256" key="2">
    <source>
        <dbReference type="ARBA" id="ARBA00022692"/>
    </source>
</evidence>
<reference evidence="8" key="1">
    <citation type="journal article" date="2014" name="PLoS ONE">
        <title>Transcriptome-Based Identification of ABC Transporters in the Western Tarnished Plant Bug Lygus hesperus.</title>
        <authorList>
            <person name="Hull J.J."/>
            <person name="Chaney K."/>
            <person name="Geib S.M."/>
            <person name="Fabrick J.A."/>
            <person name="Brent C.S."/>
            <person name="Walsh D."/>
            <person name="Lavine L.C."/>
        </authorList>
    </citation>
    <scope>NUCLEOTIDE SEQUENCE</scope>
</reference>
<evidence type="ECO:0000256" key="3">
    <source>
        <dbReference type="ARBA" id="ARBA00022989"/>
    </source>
</evidence>
<dbReference type="EMBL" id="GBRD01014089">
    <property type="protein sequence ID" value="JAG51737.1"/>
    <property type="molecule type" value="Transcribed_RNA"/>
</dbReference>
<dbReference type="AlphaFoldDB" id="A0A0A9YCY2"/>
<proteinExistence type="predicted"/>
<keyword evidence="2 6" id="KW-0812">Transmembrane</keyword>
<dbReference type="GO" id="GO:0005739">
    <property type="term" value="C:mitochondrion"/>
    <property type="evidence" value="ECO:0007669"/>
    <property type="project" value="TreeGrafter"/>
</dbReference>
<gene>
    <name evidence="8" type="ORF">CM83_99106</name>
</gene>
<dbReference type="PANTHER" id="PTHR21377:SF1">
    <property type="entry name" value="PROTEIN FAM210A"/>
    <property type="match status" value="1"/>
</dbReference>
<evidence type="ECO:0000256" key="1">
    <source>
        <dbReference type="ARBA" id="ARBA00004167"/>
    </source>
</evidence>
<dbReference type="EMBL" id="GBHO01014641">
    <property type="protein sequence ID" value="JAG28963.1"/>
    <property type="molecule type" value="Transcribed_RNA"/>
</dbReference>
<accession>A0A0A9YCY2</accession>
<evidence type="ECO:0000256" key="4">
    <source>
        <dbReference type="ARBA" id="ARBA00023054"/>
    </source>
</evidence>
<dbReference type="PANTHER" id="PTHR21377">
    <property type="entry name" value="PROTEIN FAM210B, MITOCHONDRIAL"/>
    <property type="match status" value="1"/>
</dbReference>
<sequence length="159" mass="18574">MHFGRFAFVRALVSSSNKKLVVIVPRRHVRVQSRAQSIPNKFNEGEEWSNTDRLNTKRRRAAGLSALVVRKCSEKPPKENRKESTVRKVRRLFNRYWYIIIPVYVFLDVGSASVFYLLLTRGFDLVRIMKYLDMNEQSIEKVEKRTTTPAGRLAIVFVL</sequence>
<evidence type="ECO:0000313" key="8">
    <source>
        <dbReference type="EMBL" id="JAG28963.1"/>
    </source>
</evidence>
<dbReference type="Pfam" id="PF06916">
    <property type="entry name" value="FAM210A-B_dom"/>
    <property type="match status" value="1"/>
</dbReference>
<keyword evidence="5 6" id="KW-0472">Membrane</keyword>
<evidence type="ECO:0000256" key="5">
    <source>
        <dbReference type="ARBA" id="ARBA00023136"/>
    </source>
</evidence>
<name>A0A0A9YCY2_LYGHE</name>